<proteinExistence type="predicted"/>
<dbReference type="Gene3D" id="3.40.50.1820">
    <property type="entry name" value="alpha/beta hydrolase"/>
    <property type="match status" value="1"/>
</dbReference>
<gene>
    <name evidence="1" type="ORF">EV646_10464</name>
</gene>
<dbReference type="SUPFAM" id="SSF53474">
    <property type="entry name" value="alpha/beta-Hydrolases"/>
    <property type="match status" value="1"/>
</dbReference>
<organism evidence="1 2">
    <name type="scientific">Kribbella antiqua</name>
    <dbReference type="NCBI Taxonomy" id="2512217"/>
    <lineage>
        <taxon>Bacteria</taxon>
        <taxon>Bacillati</taxon>
        <taxon>Actinomycetota</taxon>
        <taxon>Actinomycetes</taxon>
        <taxon>Propionibacteriales</taxon>
        <taxon>Kribbellaceae</taxon>
        <taxon>Kribbella</taxon>
    </lineage>
</organism>
<dbReference type="AlphaFoldDB" id="A0A4R2IT37"/>
<dbReference type="InterPro" id="IPR029058">
    <property type="entry name" value="AB_hydrolase_fold"/>
</dbReference>
<accession>A0A4R2IT37</accession>
<protein>
    <submittedName>
        <fullName evidence="1">Uncharacterized protein</fullName>
    </submittedName>
</protein>
<evidence type="ECO:0000313" key="1">
    <source>
        <dbReference type="EMBL" id="TCO48247.1"/>
    </source>
</evidence>
<keyword evidence="2" id="KW-1185">Reference proteome</keyword>
<reference evidence="1 2" key="1">
    <citation type="journal article" date="2015" name="Stand. Genomic Sci.">
        <title>Genomic Encyclopedia of Bacterial and Archaeal Type Strains, Phase III: the genomes of soil and plant-associated and newly described type strains.</title>
        <authorList>
            <person name="Whitman W.B."/>
            <person name="Woyke T."/>
            <person name="Klenk H.P."/>
            <person name="Zhou Y."/>
            <person name="Lilburn T.G."/>
            <person name="Beck B.J."/>
            <person name="De Vos P."/>
            <person name="Vandamme P."/>
            <person name="Eisen J.A."/>
            <person name="Garrity G."/>
            <person name="Hugenholtz P."/>
            <person name="Kyrpides N.C."/>
        </authorList>
    </citation>
    <scope>NUCLEOTIDE SEQUENCE [LARGE SCALE GENOMIC DNA]</scope>
    <source>
        <strain evidence="1 2">VKM Ac-2541</strain>
    </source>
</reference>
<name>A0A4R2IT37_9ACTN</name>
<dbReference type="Proteomes" id="UP000295573">
    <property type="component" value="Unassembled WGS sequence"/>
</dbReference>
<evidence type="ECO:0000313" key="2">
    <source>
        <dbReference type="Proteomes" id="UP000295573"/>
    </source>
</evidence>
<dbReference type="EMBL" id="SLWR01000004">
    <property type="protein sequence ID" value="TCO48247.1"/>
    <property type="molecule type" value="Genomic_DNA"/>
</dbReference>
<comment type="caution">
    <text evidence="1">The sequence shown here is derived from an EMBL/GenBank/DDBJ whole genome shotgun (WGS) entry which is preliminary data.</text>
</comment>
<sequence>MPEEFVQVLVGESMKAEARVWRGTLRGLLDAELPVALDRITASTLLIWGDQDAFVTDDQKVLLDGIPDARQVVYVGGGHGPHLAEPDRVVPDIVDFLTLVASKNA</sequence>